<dbReference type="Proteomes" id="UP001334084">
    <property type="component" value="Chromosome 3"/>
</dbReference>
<accession>A0AAX4JA15</accession>
<dbReference type="AlphaFoldDB" id="A0AAX4JA15"/>
<dbReference type="KEGG" id="vnx:VNE69_03006"/>
<reference evidence="2" key="1">
    <citation type="journal article" date="2024" name="BMC Genomics">
        <title>Functional annotation of a divergent genome using sequence and structure-based similarity.</title>
        <authorList>
            <person name="Svedberg D."/>
            <person name="Winiger R.R."/>
            <person name="Berg A."/>
            <person name="Sharma H."/>
            <person name="Tellgren-Roth C."/>
            <person name="Debrunner-Vossbrinck B.A."/>
            <person name="Vossbrinck C.R."/>
            <person name="Barandun J."/>
        </authorList>
    </citation>
    <scope>NUCLEOTIDE SEQUENCE</scope>
    <source>
        <strain evidence="2">Illinois isolate</strain>
    </source>
</reference>
<keyword evidence="3" id="KW-1185">Reference proteome</keyword>
<sequence>MFHKLFFCLLSTICELTLLIHHRESNLCDLYIVFSTEDVQFDEMRCFLTNDMDLLSKKIEYRHHLEDIIILVAKFELPMIDLKKENYRKLRELSSEIQNIEIRNNFINSVTYYTCSIDLQEYKICVFEFILYKEEDKTVSWAYSQEIILNEIINSRKVRCERKCDLKIENLQRLRSINSSENVYINRDNLNKIKKADKSICSFVIKNYDKKIKFDVSDLNQHFLKQSKIDING</sequence>
<dbReference type="EMBL" id="CP142728">
    <property type="protein sequence ID" value="WUR02785.1"/>
    <property type="molecule type" value="Genomic_DNA"/>
</dbReference>
<gene>
    <name evidence="2" type="ORF">VNE69_03006</name>
</gene>
<organism evidence="2 3">
    <name type="scientific">Vairimorpha necatrix</name>
    <dbReference type="NCBI Taxonomy" id="6039"/>
    <lineage>
        <taxon>Eukaryota</taxon>
        <taxon>Fungi</taxon>
        <taxon>Fungi incertae sedis</taxon>
        <taxon>Microsporidia</taxon>
        <taxon>Nosematidae</taxon>
        <taxon>Vairimorpha</taxon>
    </lineage>
</organism>
<proteinExistence type="predicted"/>
<feature type="signal peptide" evidence="1">
    <location>
        <begin position="1"/>
        <end position="19"/>
    </location>
</feature>
<name>A0AAX4JA15_9MICR</name>
<evidence type="ECO:0000256" key="1">
    <source>
        <dbReference type="SAM" id="SignalP"/>
    </source>
</evidence>
<feature type="chain" id="PRO_5043926454" evidence="1">
    <location>
        <begin position="20"/>
        <end position="233"/>
    </location>
</feature>
<dbReference type="RefSeq" id="XP_065328930.1">
    <property type="nucleotide sequence ID" value="XM_065472858.1"/>
</dbReference>
<evidence type="ECO:0000313" key="2">
    <source>
        <dbReference type="EMBL" id="WUR02785.1"/>
    </source>
</evidence>
<dbReference type="GeneID" id="90540602"/>
<protein>
    <submittedName>
        <fullName evidence="2">Uncharacterized protein</fullName>
    </submittedName>
</protein>
<evidence type="ECO:0000313" key="3">
    <source>
        <dbReference type="Proteomes" id="UP001334084"/>
    </source>
</evidence>
<keyword evidence="1" id="KW-0732">Signal</keyword>